<dbReference type="Pfam" id="PF00852">
    <property type="entry name" value="Glyco_transf_10"/>
    <property type="match status" value="1"/>
</dbReference>
<dbReference type="SUPFAM" id="SSF53756">
    <property type="entry name" value="UDP-Glycosyltransferase/glycogen phosphorylase"/>
    <property type="match status" value="1"/>
</dbReference>
<organism evidence="2">
    <name type="scientific">viral metagenome</name>
    <dbReference type="NCBI Taxonomy" id="1070528"/>
    <lineage>
        <taxon>unclassified sequences</taxon>
        <taxon>metagenomes</taxon>
        <taxon>organismal metagenomes</taxon>
    </lineage>
</organism>
<dbReference type="EMBL" id="MN739935">
    <property type="protein sequence ID" value="QHT78700.1"/>
    <property type="molecule type" value="Genomic_DNA"/>
</dbReference>
<protein>
    <recommendedName>
        <fullName evidence="1">Fucosyltransferase C-terminal domain-containing protein</fullName>
    </recommendedName>
</protein>
<dbReference type="AlphaFoldDB" id="A0A6C0HEA0"/>
<dbReference type="Gene3D" id="3.40.50.11660">
    <property type="entry name" value="Glycosyl transferase family 10, C-terminal domain"/>
    <property type="match status" value="1"/>
</dbReference>
<reference evidence="2" key="1">
    <citation type="journal article" date="2020" name="Nature">
        <title>Giant virus diversity and host interactions through global metagenomics.</title>
        <authorList>
            <person name="Schulz F."/>
            <person name="Roux S."/>
            <person name="Paez-Espino D."/>
            <person name="Jungbluth S."/>
            <person name="Walsh D.A."/>
            <person name="Denef V.J."/>
            <person name="McMahon K.D."/>
            <person name="Konstantinidis K.T."/>
            <person name="Eloe-Fadrosh E.A."/>
            <person name="Kyrpides N.C."/>
            <person name="Woyke T."/>
        </authorList>
    </citation>
    <scope>NUCLEOTIDE SEQUENCE</scope>
    <source>
        <strain evidence="2">GVMAG-M-3300023179-92</strain>
    </source>
</reference>
<dbReference type="InterPro" id="IPR038577">
    <property type="entry name" value="GT10-like_C_sf"/>
</dbReference>
<name>A0A6C0HEA0_9ZZZZ</name>
<evidence type="ECO:0000313" key="2">
    <source>
        <dbReference type="EMBL" id="QHT78700.1"/>
    </source>
</evidence>
<feature type="domain" description="Fucosyltransferase C-terminal" evidence="1">
    <location>
        <begin position="320"/>
        <end position="402"/>
    </location>
</feature>
<sequence>MVKIGIIYNEIFSNEIEILYKHLSNHNFKVFVISLSNISINVSNKIIKDIEKYKDELYIDNITVYLNFDEKKYDIPNFTIYNLTSLPILNETTVLQFNNKYNLEYNSDKIINSDEFLRELLINNSSINVVEYKNTGYIFKNNRITEIIANKKELKNLKYKTDININVHCNWTSSSDIVPAFKKFCHFNNKNVYTWKFKHHNLNLTCDLQNPDYNYVMNATNNALSHNTIYVCMEPPNTFNDYYNICKNNNITFYGSHNYHQNMIDWHISKNIDELSTMSFPKVHNNVLSVIVSDYYRDPGHKVRIDFIRELDNRAKENKLPFDLHIYGRCKSLNFHCFKKELTNGKDEGLLPYKYHFNAENISSNNYVTEKFTDAIVSECLIFYWGCPNLEELYDSKSFVRLTLLKENYDKEINLISSYMNTNEFDKRLPNIINTKQDIIYNKSPLVRINNIINLSITDVYLVKKLQEEDITSLKNSCFKTIVGINFTENNVEAKINLMQHILSNTNNCVLINKEMDYSQVYNKLSLVCLDTYDIIFLTNTTDDIFSENVWIKLSVLEEIYMYIVQLYQQMSNRQIFEKSFVENLKMLLKMKKYQIKYVN</sequence>
<evidence type="ECO:0000259" key="1">
    <source>
        <dbReference type="Pfam" id="PF00852"/>
    </source>
</evidence>
<dbReference type="InterPro" id="IPR055270">
    <property type="entry name" value="Glyco_tran_10_C"/>
</dbReference>
<proteinExistence type="predicted"/>
<accession>A0A6C0HEA0</accession>